<comment type="caution">
    <text evidence="1">The sequence shown here is derived from an EMBL/GenBank/DDBJ whole genome shotgun (WGS) entry which is preliminary data.</text>
</comment>
<dbReference type="OrthoDB" id="5770293at2"/>
<dbReference type="Proteomes" id="UP000315235">
    <property type="component" value="Unassembled WGS sequence"/>
</dbReference>
<keyword evidence="2" id="KW-1185">Reference proteome</keyword>
<dbReference type="RefSeq" id="WP_143488609.1">
    <property type="nucleotide sequence ID" value="NZ_VJOY01000007.1"/>
</dbReference>
<protein>
    <submittedName>
        <fullName evidence="1">Uncharacterized protein</fullName>
    </submittedName>
</protein>
<gene>
    <name evidence="1" type="ORF">FM069_12155</name>
</gene>
<organism evidence="1 2">
    <name type="scientific">Pseudomonas mangiferae</name>
    <dbReference type="NCBI Taxonomy" id="2593654"/>
    <lineage>
        <taxon>Bacteria</taxon>
        <taxon>Pseudomonadati</taxon>
        <taxon>Pseudomonadota</taxon>
        <taxon>Gammaproteobacteria</taxon>
        <taxon>Pseudomonadales</taxon>
        <taxon>Pseudomonadaceae</taxon>
        <taxon>Pseudomonas</taxon>
    </lineage>
</organism>
<evidence type="ECO:0000313" key="2">
    <source>
        <dbReference type="Proteomes" id="UP000315235"/>
    </source>
</evidence>
<proteinExistence type="predicted"/>
<dbReference type="EMBL" id="VJOY01000007">
    <property type="protein sequence ID" value="TRX74747.1"/>
    <property type="molecule type" value="Genomic_DNA"/>
</dbReference>
<accession>A0A553GZ32</accession>
<sequence length="87" mass="9567">MSLKPAQVAAFFTRARQVSSETLIRDYLWAPCKLVGTLQAGNERCSWELYASAIGTLACPSGTTYHACDEGECDDLLGSTFTDNRER</sequence>
<evidence type="ECO:0000313" key="1">
    <source>
        <dbReference type="EMBL" id="TRX74747.1"/>
    </source>
</evidence>
<name>A0A553GZ32_9PSED</name>
<dbReference type="AlphaFoldDB" id="A0A553GZ32"/>
<reference evidence="1 2" key="1">
    <citation type="submission" date="2019-07" db="EMBL/GenBank/DDBJ databases">
        <title>Pseudomonas mangiferae sp. nov., isolated from bark of mango tree in Thailand.</title>
        <authorList>
            <person name="Srisuk N."/>
            <person name="Anurat P."/>
        </authorList>
    </citation>
    <scope>NUCLEOTIDE SEQUENCE [LARGE SCALE GENOMIC DNA]</scope>
    <source>
        <strain evidence="1 2">DMKU_BBB3-04</strain>
    </source>
</reference>